<dbReference type="Pfam" id="PF02133">
    <property type="entry name" value="Transp_cyt_pur"/>
    <property type="match status" value="1"/>
</dbReference>
<keyword evidence="5 7" id="KW-0472">Membrane</keyword>
<comment type="caution">
    <text evidence="8">The sequence shown here is derived from an EMBL/GenBank/DDBJ whole genome shotgun (WGS) entry which is preliminary data.</text>
</comment>
<dbReference type="OrthoDB" id="6083029at2"/>
<dbReference type="NCBIfam" id="TIGR00800">
    <property type="entry name" value="ncs1"/>
    <property type="match status" value="1"/>
</dbReference>
<dbReference type="PANTHER" id="PTHR30618:SF0">
    <property type="entry name" value="PURINE-URACIL PERMEASE NCS1"/>
    <property type="match status" value="1"/>
</dbReference>
<dbReference type="Proteomes" id="UP000242444">
    <property type="component" value="Unassembled WGS sequence"/>
</dbReference>
<feature type="transmembrane region" description="Helical" evidence="7">
    <location>
        <begin position="246"/>
        <end position="267"/>
    </location>
</feature>
<comment type="subcellular location">
    <subcellularLocation>
        <location evidence="1">Membrane</location>
        <topology evidence="1">Multi-pass membrane protein</topology>
    </subcellularLocation>
</comment>
<evidence type="ECO:0000256" key="1">
    <source>
        <dbReference type="ARBA" id="ARBA00004141"/>
    </source>
</evidence>
<feature type="transmembrane region" description="Helical" evidence="7">
    <location>
        <begin position="444"/>
        <end position="464"/>
    </location>
</feature>
<dbReference type="AlphaFoldDB" id="A0A263D7Y3"/>
<protein>
    <submittedName>
        <fullName evidence="8">Nitrate reductase</fullName>
    </submittedName>
</protein>
<dbReference type="Gene3D" id="1.10.4160.10">
    <property type="entry name" value="Hydantoin permease"/>
    <property type="match status" value="1"/>
</dbReference>
<accession>A0A263D7Y3</accession>
<dbReference type="CDD" id="cd11485">
    <property type="entry name" value="SLC-NCS1sbd_YbbW-like"/>
    <property type="match status" value="1"/>
</dbReference>
<dbReference type="GO" id="GO:0005886">
    <property type="term" value="C:plasma membrane"/>
    <property type="evidence" value="ECO:0007669"/>
    <property type="project" value="TreeGrafter"/>
</dbReference>
<comment type="similarity">
    <text evidence="2">Belongs to the purine-cytosine permease (2.A.39) family.</text>
</comment>
<proteinExistence type="inferred from homology"/>
<feature type="transmembrane region" description="Helical" evidence="7">
    <location>
        <begin position="178"/>
        <end position="196"/>
    </location>
</feature>
<feature type="transmembrane region" description="Helical" evidence="7">
    <location>
        <begin position="288"/>
        <end position="311"/>
    </location>
</feature>
<reference evidence="8 9" key="1">
    <citation type="submission" date="2017-07" db="EMBL/GenBank/DDBJ databases">
        <title>Amycolatopsis antarcticus sp. nov., isolated from the surface of an Antarcticus brown macroalga.</title>
        <authorList>
            <person name="Wang J."/>
            <person name="Leiva S."/>
            <person name="Huang J."/>
            <person name="Huang Y."/>
        </authorList>
    </citation>
    <scope>NUCLEOTIDE SEQUENCE [LARGE SCALE GENOMIC DNA]</scope>
    <source>
        <strain evidence="8 9">AU-G6</strain>
    </source>
</reference>
<keyword evidence="9" id="KW-1185">Reference proteome</keyword>
<feature type="transmembrane region" description="Helical" evidence="7">
    <location>
        <begin position="84"/>
        <end position="104"/>
    </location>
</feature>
<feature type="transmembrane region" description="Helical" evidence="7">
    <location>
        <begin position="208"/>
        <end position="226"/>
    </location>
</feature>
<feature type="transmembrane region" description="Helical" evidence="7">
    <location>
        <begin position="331"/>
        <end position="350"/>
    </location>
</feature>
<keyword evidence="3 7" id="KW-0812">Transmembrane</keyword>
<dbReference type="InterPro" id="IPR045225">
    <property type="entry name" value="Uracil/uridine/allantoin_perm"/>
</dbReference>
<keyword evidence="4 7" id="KW-1133">Transmembrane helix</keyword>
<evidence type="ECO:0000256" key="7">
    <source>
        <dbReference type="SAM" id="Phobius"/>
    </source>
</evidence>
<gene>
    <name evidence="8" type="ORF">CFN78_03930</name>
</gene>
<dbReference type="PANTHER" id="PTHR30618">
    <property type="entry name" value="NCS1 FAMILY PURINE/PYRIMIDINE TRANSPORTER"/>
    <property type="match status" value="1"/>
</dbReference>
<evidence type="ECO:0000256" key="4">
    <source>
        <dbReference type="ARBA" id="ARBA00022989"/>
    </source>
</evidence>
<evidence type="ECO:0000313" key="9">
    <source>
        <dbReference type="Proteomes" id="UP000242444"/>
    </source>
</evidence>
<evidence type="ECO:0000313" key="8">
    <source>
        <dbReference type="EMBL" id="OZM74299.1"/>
    </source>
</evidence>
<evidence type="ECO:0000256" key="2">
    <source>
        <dbReference type="ARBA" id="ARBA00008974"/>
    </source>
</evidence>
<name>A0A263D7Y3_9PSEU</name>
<feature type="transmembrane region" description="Helical" evidence="7">
    <location>
        <begin position="57"/>
        <end position="78"/>
    </location>
</feature>
<feature type="compositionally biased region" description="Basic and acidic residues" evidence="6">
    <location>
        <begin position="510"/>
        <end position="529"/>
    </location>
</feature>
<organism evidence="8 9">
    <name type="scientific">Amycolatopsis antarctica</name>
    <dbReference type="NCBI Taxonomy" id="1854586"/>
    <lineage>
        <taxon>Bacteria</taxon>
        <taxon>Bacillati</taxon>
        <taxon>Actinomycetota</taxon>
        <taxon>Actinomycetes</taxon>
        <taxon>Pseudonocardiales</taxon>
        <taxon>Pseudonocardiaceae</taxon>
        <taxon>Amycolatopsis</taxon>
    </lineage>
</organism>
<dbReference type="InterPro" id="IPR001248">
    <property type="entry name" value="Pur-cyt_permease"/>
</dbReference>
<feature type="transmembrane region" description="Helical" evidence="7">
    <location>
        <begin position="395"/>
        <end position="420"/>
    </location>
</feature>
<dbReference type="InterPro" id="IPR012681">
    <property type="entry name" value="NCS1"/>
</dbReference>
<dbReference type="EMBL" id="NKYE01000002">
    <property type="protein sequence ID" value="OZM74299.1"/>
    <property type="molecule type" value="Genomic_DNA"/>
</dbReference>
<dbReference type="GO" id="GO:0015205">
    <property type="term" value="F:nucleobase transmembrane transporter activity"/>
    <property type="evidence" value="ECO:0007669"/>
    <property type="project" value="TreeGrafter"/>
</dbReference>
<evidence type="ECO:0000256" key="6">
    <source>
        <dbReference type="SAM" id="MobiDB-lite"/>
    </source>
</evidence>
<feature type="transmembrane region" description="Helical" evidence="7">
    <location>
        <begin position="133"/>
        <end position="158"/>
    </location>
</feature>
<evidence type="ECO:0000256" key="3">
    <source>
        <dbReference type="ARBA" id="ARBA00022692"/>
    </source>
</evidence>
<dbReference type="RefSeq" id="WP_094861196.1">
    <property type="nucleotide sequence ID" value="NZ_NKYE01000002.1"/>
</dbReference>
<evidence type="ECO:0000256" key="5">
    <source>
        <dbReference type="ARBA" id="ARBA00023136"/>
    </source>
</evidence>
<feature type="region of interest" description="Disordered" evidence="6">
    <location>
        <begin position="510"/>
        <end position="537"/>
    </location>
</feature>
<feature type="transmembrane region" description="Helical" evidence="7">
    <location>
        <begin position="484"/>
        <end position="503"/>
    </location>
</feature>
<feature type="transmembrane region" description="Helical" evidence="7">
    <location>
        <begin position="371"/>
        <end position="389"/>
    </location>
</feature>
<dbReference type="InParanoid" id="A0A263D7Y3"/>
<sequence>MTSNSAVPGPDGRARQIRHADGRIELTDVTSIGSGRFVNPELAPVPIGRRDWSTYNYFALWMGMAHNIPSYLLASGLIAIGMNWAQAFLTITLGNLIVLIPMLLNSHAGTKYGIPFPIFARAFYGIRGANLAALLRAFIACGWFGIQTWVGGQAIFVIMGKLAGDGWTGASEVFGQPWTMWIGFLVFWAFQMLIIWRGIEAVRRFENWTAPLVTVGFLILLIWVLVKAGGLGPIFSQPSQLGWGAEFWKVFAPSLMGMIAFWATLSLNMPDFTRFGSSQRKQAWGQVLGLPTTMSFMAIVSIMITSGGIVIYGETIWDPVLLASRFDSPVVVVIALIGLGLATVSANLAANVVSPSYDFSNAFPKRISFRVGGLITGVVGIAIQPWRLISDPNIYIFAWLNFYGGVLAAVAGVLVAGYWVQSRTHLELAELYTEHGRYWFTGGWNWRALVATVVGAVLAVGGAYSAPGEGPFPSDGLIPIFRIFYDYSWLTGLVAAMVVFLVLSPNASHRDAVSGKDEEDTGEQRRQGRADPTTVDG</sequence>